<dbReference type="GO" id="GO:0004523">
    <property type="term" value="F:RNA-DNA hybrid ribonuclease activity"/>
    <property type="evidence" value="ECO:0007669"/>
    <property type="project" value="InterPro"/>
</dbReference>
<evidence type="ECO:0000313" key="2">
    <source>
        <dbReference type="EMBL" id="MCI05603.1"/>
    </source>
</evidence>
<dbReference type="AlphaFoldDB" id="A0A392P0P1"/>
<protein>
    <submittedName>
        <fullName evidence="2">Putative ribonuclease H protein</fullName>
    </submittedName>
</protein>
<feature type="domain" description="RNase H type-1" evidence="1">
    <location>
        <begin position="30"/>
        <end position="102"/>
    </location>
</feature>
<name>A0A392P0P1_9FABA</name>
<accession>A0A392P0P1</accession>
<dbReference type="EMBL" id="LXQA010059162">
    <property type="protein sequence ID" value="MCI05603.1"/>
    <property type="molecule type" value="Genomic_DNA"/>
</dbReference>
<organism evidence="2 3">
    <name type="scientific">Trifolium medium</name>
    <dbReference type="NCBI Taxonomy" id="97028"/>
    <lineage>
        <taxon>Eukaryota</taxon>
        <taxon>Viridiplantae</taxon>
        <taxon>Streptophyta</taxon>
        <taxon>Embryophyta</taxon>
        <taxon>Tracheophyta</taxon>
        <taxon>Spermatophyta</taxon>
        <taxon>Magnoliopsida</taxon>
        <taxon>eudicotyledons</taxon>
        <taxon>Gunneridae</taxon>
        <taxon>Pentapetalae</taxon>
        <taxon>rosids</taxon>
        <taxon>fabids</taxon>
        <taxon>Fabales</taxon>
        <taxon>Fabaceae</taxon>
        <taxon>Papilionoideae</taxon>
        <taxon>50 kb inversion clade</taxon>
        <taxon>NPAAA clade</taxon>
        <taxon>Hologalegina</taxon>
        <taxon>IRL clade</taxon>
        <taxon>Trifolieae</taxon>
        <taxon>Trifolium</taxon>
    </lineage>
</organism>
<comment type="caution">
    <text evidence="2">The sequence shown here is derived from an EMBL/GenBank/DDBJ whole genome shotgun (WGS) entry which is preliminary data.</text>
</comment>
<evidence type="ECO:0000259" key="1">
    <source>
        <dbReference type="Pfam" id="PF13456"/>
    </source>
</evidence>
<keyword evidence="3" id="KW-1185">Reference proteome</keyword>
<proteinExistence type="predicted"/>
<sequence length="104" mass="11762">MNTTEKINEFVVEFIMQSPYVSSSRNYVHAFSCPRLITSCRCLFKDHTGAFIIGFNANLSPCTVVASKLWGMYLALKLVRQRDFGNIIVESDPVTFVHLINKVA</sequence>
<dbReference type="Proteomes" id="UP000265520">
    <property type="component" value="Unassembled WGS sequence"/>
</dbReference>
<evidence type="ECO:0000313" key="3">
    <source>
        <dbReference type="Proteomes" id="UP000265520"/>
    </source>
</evidence>
<dbReference type="GO" id="GO:0003676">
    <property type="term" value="F:nucleic acid binding"/>
    <property type="evidence" value="ECO:0007669"/>
    <property type="project" value="InterPro"/>
</dbReference>
<dbReference type="InterPro" id="IPR002156">
    <property type="entry name" value="RNaseH_domain"/>
</dbReference>
<dbReference type="Pfam" id="PF13456">
    <property type="entry name" value="RVT_3"/>
    <property type="match status" value="1"/>
</dbReference>
<reference evidence="2 3" key="1">
    <citation type="journal article" date="2018" name="Front. Plant Sci.">
        <title>Red Clover (Trifolium pratense) and Zigzag Clover (T. medium) - A Picture of Genomic Similarities and Differences.</title>
        <authorList>
            <person name="Dluhosova J."/>
            <person name="Istvanek J."/>
            <person name="Nedelnik J."/>
            <person name="Repkova J."/>
        </authorList>
    </citation>
    <scope>NUCLEOTIDE SEQUENCE [LARGE SCALE GENOMIC DNA]</scope>
    <source>
        <strain evidence="3">cv. 10/8</strain>
        <tissue evidence="2">Leaf</tissue>
    </source>
</reference>